<feature type="domain" description="Type II secretion system protein GspF" evidence="8">
    <location>
        <begin position="227"/>
        <end position="345"/>
    </location>
</feature>
<evidence type="ECO:0000259" key="8">
    <source>
        <dbReference type="Pfam" id="PF00482"/>
    </source>
</evidence>
<keyword evidence="3" id="KW-1003">Cell membrane</keyword>
<dbReference type="InterPro" id="IPR003004">
    <property type="entry name" value="GspF/PilC"/>
</dbReference>
<reference evidence="11 12" key="1">
    <citation type="submission" date="2018-08" db="EMBL/GenBank/DDBJ databases">
        <title>A genome reference for cultivated species of the human gut microbiota.</title>
        <authorList>
            <person name="Zou Y."/>
            <person name="Xue W."/>
            <person name="Luo G."/>
        </authorList>
    </citation>
    <scope>NUCLEOTIDE SEQUENCE [LARGE SCALE GENOMIC DNA]</scope>
    <source>
        <strain evidence="10 12">AF18-12LB</strain>
        <strain evidence="9 11">TM07-19</strain>
    </source>
</reference>
<name>A0A3E4GPB4_9FIRM</name>
<gene>
    <name evidence="10" type="ORF">DWX03_13100</name>
    <name evidence="9" type="ORF">DXD67_10240</name>
</gene>
<feature type="transmembrane region" description="Helical" evidence="7">
    <location>
        <begin position="122"/>
        <end position="142"/>
    </location>
</feature>
<dbReference type="GO" id="GO:0005886">
    <property type="term" value="C:plasma membrane"/>
    <property type="evidence" value="ECO:0007669"/>
    <property type="project" value="UniProtKB-SubCell"/>
</dbReference>
<dbReference type="AlphaFoldDB" id="A0A3E4GPB4"/>
<organism evidence="9 11">
    <name type="scientific">Coprococcus comes</name>
    <dbReference type="NCBI Taxonomy" id="410072"/>
    <lineage>
        <taxon>Bacteria</taxon>
        <taxon>Bacillati</taxon>
        <taxon>Bacillota</taxon>
        <taxon>Clostridia</taxon>
        <taxon>Lachnospirales</taxon>
        <taxon>Lachnospiraceae</taxon>
        <taxon>Coprococcus</taxon>
    </lineage>
</organism>
<accession>A0A3E4GPB4</accession>
<evidence type="ECO:0000256" key="4">
    <source>
        <dbReference type="ARBA" id="ARBA00022692"/>
    </source>
</evidence>
<evidence type="ECO:0000256" key="5">
    <source>
        <dbReference type="ARBA" id="ARBA00022989"/>
    </source>
</evidence>
<keyword evidence="4 7" id="KW-0812">Transmembrane</keyword>
<feature type="transmembrane region" description="Helical" evidence="7">
    <location>
        <begin position="327"/>
        <end position="350"/>
    </location>
</feature>
<dbReference type="PRINTS" id="PR00812">
    <property type="entry name" value="BCTERIALGSPF"/>
</dbReference>
<feature type="domain" description="Type II secretion system protein GspF" evidence="8">
    <location>
        <begin position="21"/>
        <end position="143"/>
    </location>
</feature>
<dbReference type="PANTHER" id="PTHR30012:SF0">
    <property type="entry name" value="TYPE II SECRETION SYSTEM PROTEIN F-RELATED"/>
    <property type="match status" value="1"/>
</dbReference>
<dbReference type="Proteomes" id="UP000260655">
    <property type="component" value="Unassembled WGS sequence"/>
</dbReference>
<keyword evidence="6 7" id="KW-0472">Membrane</keyword>
<dbReference type="PANTHER" id="PTHR30012">
    <property type="entry name" value="GENERAL SECRETION PATHWAY PROTEIN"/>
    <property type="match status" value="1"/>
</dbReference>
<dbReference type="Pfam" id="PF00482">
    <property type="entry name" value="T2SSF"/>
    <property type="match status" value="2"/>
</dbReference>
<comment type="similarity">
    <text evidence="2">Belongs to the GSP F family.</text>
</comment>
<dbReference type="Gene3D" id="1.20.81.30">
    <property type="entry name" value="Type II secretion system (T2SS), domain F"/>
    <property type="match status" value="2"/>
</dbReference>
<evidence type="ECO:0000313" key="9">
    <source>
        <dbReference type="EMBL" id="RGJ22660.1"/>
    </source>
</evidence>
<evidence type="ECO:0000256" key="7">
    <source>
        <dbReference type="SAM" id="Phobius"/>
    </source>
</evidence>
<evidence type="ECO:0000256" key="3">
    <source>
        <dbReference type="ARBA" id="ARBA00022475"/>
    </source>
</evidence>
<dbReference type="InterPro" id="IPR018076">
    <property type="entry name" value="T2SS_GspF_dom"/>
</dbReference>
<dbReference type="EMBL" id="QSOV01000010">
    <property type="protein sequence ID" value="RGJ22660.1"/>
    <property type="molecule type" value="Genomic_DNA"/>
</dbReference>
<comment type="subcellular location">
    <subcellularLocation>
        <location evidence="1">Cell membrane</location>
        <topology evidence="1">Multi-pass membrane protein</topology>
    </subcellularLocation>
</comment>
<evidence type="ECO:0000256" key="1">
    <source>
        <dbReference type="ARBA" id="ARBA00004651"/>
    </source>
</evidence>
<evidence type="ECO:0000313" key="12">
    <source>
        <dbReference type="Proteomes" id="UP000283360"/>
    </source>
</evidence>
<comment type="caution">
    <text evidence="9">The sequence shown here is derived from an EMBL/GenBank/DDBJ whole genome shotgun (WGS) entry which is preliminary data.</text>
</comment>
<dbReference type="InterPro" id="IPR042094">
    <property type="entry name" value="T2SS_GspF_sf"/>
</dbReference>
<feature type="transmembrane region" description="Helical" evidence="7">
    <location>
        <begin position="173"/>
        <end position="192"/>
    </location>
</feature>
<dbReference type="EMBL" id="QRXJ01000018">
    <property type="protein sequence ID" value="RGT88270.1"/>
    <property type="molecule type" value="Genomic_DNA"/>
</dbReference>
<protein>
    <submittedName>
        <fullName evidence="9">Type II secretion system F family protein</fullName>
    </submittedName>
</protein>
<proteinExistence type="inferred from homology"/>
<sequence length="353" mass="38956">MAYMEKRTQQGKLTNLEIASFCSEMAMILKSGISSLEGVDLLREDAQTKAEKELLNEIYQSVMDTGRLDQALEETKVFPEYLIRMTQIGEETGTLDEVMESLAEHYDREEAIRRSVRSAISYPLLMIGMMLVIIIILMTKVMPVFDQVFRQFGQEMTGFSRGILLAGNALSRYSAVLAVLLAVIVCAGIYFTKTESGRKKLYHIGSGFAFSRELKDKLSACRFAGGMSLALKSGLTPEQGMEFSENLIEDDDFRKKVAECKADMENGTDIAEALVKAGIFTGVYARMTSIAGKAGMMDEMMGRIADECEEEVDEKLSSMIAVLEPTLVIILSVIVGTILLSVMLPLLGIMSGL</sequence>
<keyword evidence="12" id="KW-1185">Reference proteome</keyword>
<evidence type="ECO:0000313" key="10">
    <source>
        <dbReference type="EMBL" id="RGT88270.1"/>
    </source>
</evidence>
<keyword evidence="5 7" id="KW-1133">Transmembrane helix</keyword>
<evidence type="ECO:0000256" key="6">
    <source>
        <dbReference type="ARBA" id="ARBA00023136"/>
    </source>
</evidence>
<dbReference type="Proteomes" id="UP000283360">
    <property type="component" value="Unassembled WGS sequence"/>
</dbReference>
<evidence type="ECO:0000313" key="11">
    <source>
        <dbReference type="Proteomes" id="UP000260655"/>
    </source>
</evidence>
<evidence type="ECO:0000256" key="2">
    <source>
        <dbReference type="ARBA" id="ARBA00005745"/>
    </source>
</evidence>